<keyword evidence="5 8" id="KW-1133">Transmembrane helix</keyword>
<feature type="transmembrane region" description="Helical" evidence="8">
    <location>
        <begin position="291"/>
        <end position="311"/>
    </location>
</feature>
<protein>
    <submittedName>
        <fullName evidence="9">Permease</fullName>
    </submittedName>
</protein>
<dbReference type="Proteomes" id="UP000676169">
    <property type="component" value="Chromosome"/>
</dbReference>
<feature type="transmembrane region" description="Helical" evidence="8">
    <location>
        <begin position="135"/>
        <end position="154"/>
    </location>
</feature>
<accession>A0A975G8Z7</accession>
<gene>
    <name evidence="9" type="ORF">KBB96_19160</name>
</gene>
<dbReference type="InterPro" id="IPR052923">
    <property type="entry name" value="UPF0718"/>
</dbReference>
<dbReference type="InterPro" id="IPR005524">
    <property type="entry name" value="DUF318"/>
</dbReference>
<feature type="region of interest" description="Disordered" evidence="7">
    <location>
        <begin position="1"/>
        <end position="32"/>
    </location>
</feature>
<evidence type="ECO:0000256" key="1">
    <source>
        <dbReference type="ARBA" id="ARBA00004651"/>
    </source>
</evidence>
<proteinExistence type="inferred from homology"/>
<comment type="similarity">
    <text evidence="2">Belongs to the UPF0718 family.</text>
</comment>
<evidence type="ECO:0000256" key="4">
    <source>
        <dbReference type="ARBA" id="ARBA00022692"/>
    </source>
</evidence>
<feature type="transmembrane region" description="Helical" evidence="8">
    <location>
        <begin position="166"/>
        <end position="188"/>
    </location>
</feature>
<keyword evidence="3" id="KW-1003">Cell membrane</keyword>
<dbReference type="PANTHER" id="PTHR34184">
    <property type="entry name" value="UPF0718 PROTEIN YCGR"/>
    <property type="match status" value="1"/>
</dbReference>
<feature type="transmembrane region" description="Helical" evidence="8">
    <location>
        <begin position="362"/>
        <end position="381"/>
    </location>
</feature>
<evidence type="ECO:0000313" key="9">
    <source>
        <dbReference type="EMBL" id="QUE50966.1"/>
    </source>
</evidence>
<comment type="subcellular location">
    <subcellularLocation>
        <location evidence="1">Cell membrane</location>
        <topology evidence="1">Multi-pass membrane protein</topology>
    </subcellularLocation>
</comment>
<dbReference type="EMBL" id="CP073100">
    <property type="protein sequence ID" value="QUE50966.1"/>
    <property type="molecule type" value="Genomic_DNA"/>
</dbReference>
<evidence type="ECO:0000256" key="2">
    <source>
        <dbReference type="ARBA" id="ARBA00006386"/>
    </source>
</evidence>
<feature type="transmembrane region" description="Helical" evidence="8">
    <location>
        <begin position="57"/>
        <end position="76"/>
    </location>
</feature>
<keyword evidence="10" id="KW-1185">Reference proteome</keyword>
<dbReference type="RefSeq" id="WP_211631105.1">
    <property type="nucleotide sequence ID" value="NZ_CP073100.1"/>
</dbReference>
<evidence type="ECO:0000256" key="6">
    <source>
        <dbReference type="ARBA" id="ARBA00023136"/>
    </source>
</evidence>
<dbReference type="Pfam" id="PF03773">
    <property type="entry name" value="ArsP_1"/>
    <property type="match status" value="1"/>
</dbReference>
<feature type="transmembrane region" description="Helical" evidence="8">
    <location>
        <begin position="194"/>
        <end position="211"/>
    </location>
</feature>
<evidence type="ECO:0000256" key="8">
    <source>
        <dbReference type="SAM" id="Phobius"/>
    </source>
</evidence>
<feature type="transmembrane region" description="Helical" evidence="8">
    <location>
        <begin position="97"/>
        <end position="115"/>
    </location>
</feature>
<keyword evidence="6 8" id="KW-0472">Membrane</keyword>
<dbReference type="PANTHER" id="PTHR34184:SF4">
    <property type="entry name" value="UPF0718 PROTEIN YCGR"/>
    <property type="match status" value="1"/>
</dbReference>
<organism evidence="9 10">
    <name type="scientific">Luteolibacter ambystomatis</name>
    <dbReference type="NCBI Taxonomy" id="2824561"/>
    <lineage>
        <taxon>Bacteria</taxon>
        <taxon>Pseudomonadati</taxon>
        <taxon>Verrucomicrobiota</taxon>
        <taxon>Verrucomicrobiia</taxon>
        <taxon>Verrucomicrobiales</taxon>
        <taxon>Verrucomicrobiaceae</taxon>
        <taxon>Luteolibacter</taxon>
    </lineage>
</organism>
<name>A0A975G8Z7_9BACT</name>
<sequence>MKQPSCHTPEPVPSCCGGKPQPVETSAPNPSCCGGGGEESAPSCCAPPSSGKKRIDWLFWASIALVAIGMAGHLWFPAGPKWWHEFSHGTYEMMMKAWWGILAGIIAVGVIGRLPRELVLGLLGKGGSFSGILRATFAGTLLDLCNHGILLVAMQLYRKGASLGQTLAFLIASPWNSLSVTLLLAAMIGWKWTVAFLLLSMIIGIITGWIVDKLVKAGRLPANPNAHELPSDFRFGPAFRTAMSDLKPTPSNLGHMLKDGLAESKMILRWILFGIALAALIQAFVPDDVFSRFFGPSLIGLFITLIAATVIEVCSEGSSPIAADLITRGAAPGNAFTFLMAGAATDYTEIVVLRQTTGSWKAALILPLLTTPQVLIIGWLLNQGW</sequence>
<feature type="transmembrane region" description="Helical" evidence="8">
    <location>
        <begin position="266"/>
        <end position="285"/>
    </location>
</feature>
<dbReference type="KEGG" id="lamb:KBB96_19160"/>
<evidence type="ECO:0000256" key="5">
    <source>
        <dbReference type="ARBA" id="ARBA00022989"/>
    </source>
</evidence>
<evidence type="ECO:0000256" key="3">
    <source>
        <dbReference type="ARBA" id="ARBA00022475"/>
    </source>
</evidence>
<keyword evidence="4 8" id="KW-0812">Transmembrane</keyword>
<reference evidence="9" key="1">
    <citation type="submission" date="2021-04" db="EMBL/GenBank/DDBJ databases">
        <title>Luteolibacter sp. 32A isolated from the skin of an Anderson's salamander (Ambystoma andersonii).</title>
        <authorList>
            <person name="Spergser J."/>
            <person name="Busse H.-J."/>
        </authorList>
    </citation>
    <scope>NUCLEOTIDE SEQUENCE</scope>
    <source>
        <strain evidence="9">32A</strain>
    </source>
</reference>
<dbReference type="GO" id="GO:0005886">
    <property type="term" value="C:plasma membrane"/>
    <property type="evidence" value="ECO:0007669"/>
    <property type="project" value="UniProtKB-SubCell"/>
</dbReference>
<evidence type="ECO:0000256" key="7">
    <source>
        <dbReference type="SAM" id="MobiDB-lite"/>
    </source>
</evidence>
<dbReference type="AlphaFoldDB" id="A0A975G8Z7"/>
<evidence type="ECO:0000313" key="10">
    <source>
        <dbReference type="Proteomes" id="UP000676169"/>
    </source>
</evidence>